<dbReference type="AlphaFoldDB" id="A0A935K0L0"/>
<evidence type="ECO:0000313" key="2">
    <source>
        <dbReference type="Proteomes" id="UP000739411"/>
    </source>
</evidence>
<proteinExistence type="predicted"/>
<name>A0A935K0L0_9RHOO</name>
<protein>
    <recommendedName>
        <fullName evidence="3">Formylmethanofuran dehydrogenase subunit E domain-containing protein</fullName>
    </recommendedName>
</protein>
<dbReference type="EMBL" id="JADJMS010000006">
    <property type="protein sequence ID" value="MBK7414268.1"/>
    <property type="molecule type" value="Genomic_DNA"/>
</dbReference>
<accession>A0A935K0L0</accession>
<evidence type="ECO:0000313" key="1">
    <source>
        <dbReference type="EMBL" id="MBK7414268.1"/>
    </source>
</evidence>
<dbReference type="Proteomes" id="UP000739411">
    <property type="component" value="Unassembled WGS sequence"/>
</dbReference>
<reference evidence="1 2" key="1">
    <citation type="submission" date="2020-10" db="EMBL/GenBank/DDBJ databases">
        <title>Connecting structure to function with the recovery of over 1000 high-quality activated sludge metagenome-assembled genomes encoding full-length rRNA genes using long-read sequencing.</title>
        <authorList>
            <person name="Singleton C.M."/>
            <person name="Petriglieri F."/>
            <person name="Kristensen J.M."/>
            <person name="Kirkegaard R.H."/>
            <person name="Michaelsen T.Y."/>
            <person name="Andersen M.H."/>
            <person name="Karst S.M."/>
            <person name="Dueholm M.S."/>
            <person name="Nielsen P.H."/>
            <person name="Albertsen M."/>
        </authorList>
    </citation>
    <scope>NUCLEOTIDE SEQUENCE [LARGE SCALE GENOMIC DNA]</scope>
    <source>
        <strain evidence="1">EsbW_18-Q3-R4-48_BATAC.463</strain>
    </source>
</reference>
<gene>
    <name evidence="1" type="ORF">IPJ38_03210</name>
</gene>
<organism evidence="1 2">
    <name type="scientific">Candidatus Dechloromonas phosphorivorans</name>
    <dbReference type="NCBI Taxonomy" id="2899244"/>
    <lineage>
        <taxon>Bacteria</taxon>
        <taxon>Pseudomonadati</taxon>
        <taxon>Pseudomonadota</taxon>
        <taxon>Betaproteobacteria</taxon>
        <taxon>Rhodocyclales</taxon>
        <taxon>Azonexaceae</taxon>
        <taxon>Dechloromonas</taxon>
    </lineage>
</organism>
<sequence>MAFPAFFADIPPITLRDPLAELLGAAENGLIEYHFADAVKLAGHSCPTVAGAWLMTVRALRALYGDETPVRGNIAVAMNETLATGVAGVIASIATLLTGAAGDGGFKGLGGQHSRRNLLHLALAGTAGLAFNRLDTNVTVDCVLRLNFVPPDPRLGQLLPAILQGNASTSDSRLFGELWQDRVKRILVDHGDDPRLVEIR</sequence>
<comment type="caution">
    <text evidence="1">The sequence shown here is derived from an EMBL/GenBank/DDBJ whole genome shotgun (WGS) entry which is preliminary data.</text>
</comment>
<evidence type="ECO:0008006" key="3">
    <source>
        <dbReference type="Google" id="ProtNLM"/>
    </source>
</evidence>